<dbReference type="AlphaFoldDB" id="A0A6G0WBF9"/>
<protein>
    <recommendedName>
        <fullName evidence="3">SKI-interacting protein SKIP SNW domain-containing protein</fullName>
    </recommendedName>
</protein>
<feature type="compositionally biased region" description="Basic and acidic residues" evidence="2">
    <location>
        <begin position="508"/>
        <end position="551"/>
    </location>
</feature>
<feature type="region of interest" description="Disordered" evidence="2">
    <location>
        <begin position="324"/>
        <end position="365"/>
    </location>
</feature>
<evidence type="ECO:0000259" key="3">
    <source>
        <dbReference type="Pfam" id="PF02731"/>
    </source>
</evidence>
<accession>A0A6G0WBF9</accession>
<dbReference type="GO" id="GO:0000398">
    <property type="term" value="P:mRNA splicing, via spliceosome"/>
    <property type="evidence" value="ECO:0007669"/>
    <property type="project" value="InterPro"/>
</dbReference>
<reference evidence="4 5" key="1">
    <citation type="submission" date="2019-07" db="EMBL/GenBank/DDBJ databases">
        <title>Genomics analysis of Aphanomyces spp. identifies a new class of oomycete effector associated with host adaptation.</title>
        <authorList>
            <person name="Gaulin E."/>
        </authorList>
    </citation>
    <scope>NUCLEOTIDE SEQUENCE [LARGE SCALE GENOMIC DNA]</scope>
    <source>
        <strain evidence="4 5">ATCC 201684</strain>
    </source>
</reference>
<dbReference type="InterPro" id="IPR004015">
    <property type="entry name" value="SKI-int_prot_SKIP_SNW-dom"/>
</dbReference>
<dbReference type="Pfam" id="PF02731">
    <property type="entry name" value="SKIP_SNW"/>
    <property type="match status" value="1"/>
</dbReference>
<name>A0A6G0WBF9_9STRA</name>
<feature type="compositionally biased region" description="Basic and acidic residues" evidence="2">
    <location>
        <begin position="324"/>
        <end position="334"/>
    </location>
</feature>
<feature type="compositionally biased region" description="Acidic residues" evidence="2">
    <location>
        <begin position="335"/>
        <end position="344"/>
    </location>
</feature>
<dbReference type="InterPro" id="IPR017862">
    <property type="entry name" value="SKI-int_prot_SKIP"/>
</dbReference>
<dbReference type="VEuPathDB" id="FungiDB:AeMF1_015765"/>
<keyword evidence="5" id="KW-1185">Reference proteome</keyword>
<sequence length="573" mass="64975">MGFSFLPAPTRQYEAPTVSKPRPAVPQLVKKAPSAIPSYPNRRTATFTPRDAADFGDGGAYPEIHMSQYPLGLGKKGSTASSESNVLALQVNESGRAAYDAIVKKKNQIVYSSFTDLVEKDANDLEKPSVEEEQEATEKTRAALEALISGKISAAQPVNVSRQKSVKETSTYIRYTPHDQGTNANGEEPKQRIIRMVEAPVDPMQPAKFKHKKAVRGPPSPPVPVMHSPPRKLTVQDQQSWKIPPCVSNWKNAKGYTIALDKRLAADGRGLLKVTVNDQFASFAEALTIAERKAREEVNMRIQVQKKLDAKQKEVKEQELRELAAKARQDRGSDSEDDSEDDGDVEGRRERERIRHERRREREREMRLENLMGKKGKLARDEDRDVSEKIALGQLQGGKRSDASLFDSRLFNQSQGMDSGFGGEDDYNVYSKPMVDRGKSTVYRPKVDAATIDGDREYEDLKAGGTKRFRADKEFQGTDHTQSRTGPVQFTRENESPDRKPRRRSRSGSHDAPRRTNDRDRSRSRSRENKRARDRSRSRSREPEKRRRRNDDDEDPFGVDRFLDDARHSSRRR</sequence>
<evidence type="ECO:0000313" key="4">
    <source>
        <dbReference type="EMBL" id="KAF0724575.1"/>
    </source>
</evidence>
<feature type="region of interest" description="Disordered" evidence="2">
    <location>
        <begin position="210"/>
        <end position="239"/>
    </location>
</feature>
<dbReference type="PANTHER" id="PTHR12096">
    <property type="entry name" value="NUCLEAR PROTEIN SKIP-RELATED"/>
    <property type="match status" value="1"/>
</dbReference>
<feature type="compositionally biased region" description="Basic and acidic residues" evidence="2">
    <location>
        <begin position="561"/>
        <end position="573"/>
    </location>
</feature>
<dbReference type="GO" id="GO:0005681">
    <property type="term" value="C:spliceosomal complex"/>
    <property type="evidence" value="ECO:0007669"/>
    <property type="project" value="InterPro"/>
</dbReference>
<evidence type="ECO:0000313" key="5">
    <source>
        <dbReference type="Proteomes" id="UP000481153"/>
    </source>
</evidence>
<feature type="domain" description="SKI-interacting protein SKIP SNW" evidence="3">
    <location>
        <begin position="171"/>
        <end position="331"/>
    </location>
</feature>
<organism evidence="4 5">
    <name type="scientific">Aphanomyces euteiches</name>
    <dbReference type="NCBI Taxonomy" id="100861"/>
    <lineage>
        <taxon>Eukaryota</taxon>
        <taxon>Sar</taxon>
        <taxon>Stramenopiles</taxon>
        <taxon>Oomycota</taxon>
        <taxon>Saprolegniomycetes</taxon>
        <taxon>Saprolegniales</taxon>
        <taxon>Verrucalvaceae</taxon>
        <taxon>Aphanomyces</taxon>
    </lineage>
</organism>
<feature type="compositionally biased region" description="Polar residues" evidence="2">
    <location>
        <begin position="478"/>
        <end position="488"/>
    </location>
</feature>
<feature type="compositionally biased region" description="Basic and acidic residues" evidence="2">
    <location>
        <begin position="345"/>
        <end position="365"/>
    </location>
</feature>
<comment type="similarity">
    <text evidence="1">Belongs to the SNW family.</text>
</comment>
<dbReference type="EMBL" id="VJMJ01000267">
    <property type="protein sequence ID" value="KAF0724575.1"/>
    <property type="molecule type" value="Genomic_DNA"/>
</dbReference>
<feature type="region of interest" description="Disordered" evidence="2">
    <location>
        <begin position="1"/>
        <end position="54"/>
    </location>
</feature>
<comment type="caution">
    <text evidence="4">The sequence shown here is derived from an EMBL/GenBank/DDBJ whole genome shotgun (WGS) entry which is preliminary data.</text>
</comment>
<feature type="compositionally biased region" description="Basic and acidic residues" evidence="2">
    <location>
        <begin position="453"/>
        <end position="462"/>
    </location>
</feature>
<evidence type="ECO:0000256" key="1">
    <source>
        <dbReference type="ARBA" id="ARBA00010197"/>
    </source>
</evidence>
<evidence type="ECO:0000256" key="2">
    <source>
        <dbReference type="SAM" id="MobiDB-lite"/>
    </source>
</evidence>
<gene>
    <name evidence="4" type="ORF">Ae201684_016782</name>
</gene>
<proteinExistence type="inferred from homology"/>
<dbReference type="Proteomes" id="UP000481153">
    <property type="component" value="Unassembled WGS sequence"/>
</dbReference>
<feature type="region of interest" description="Disordered" evidence="2">
    <location>
        <begin position="447"/>
        <end position="573"/>
    </location>
</feature>